<proteinExistence type="predicted"/>
<keyword evidence="2" id="KW-1133">Transmembrane helix</keyword>
<accession>A0AAW5ZKM4</accession>
<feature type="region of interest" description="Disordered" evidence="1">
    <location>
        <begin position="1"/>
        <end position="26"/>
    </location>
</feature>
<comment type="caution">
    <text evidence="3">The sequence shown here is derived from an EMBL/GenBank/DDBJ whole genome shotgun (WGS) entry which is preliminary data.</text>
</comment>
<evidence type="ECO:0000313" key="4">
    <source>
        <dbReference type="Proteomes" id="UP001144050"/>
    </source>
</evidence>
<protein>
    <recommendedName>
        <fullName evidence="5">Transmembrane protein</fullName>
    </recommendedName>
</protein>
<dbReference type="AlphaFoldDB" id="A0AAW5ZKM4"/>
<feature type="transmembrane region" description="Helical" evidence="2">
    <location>
        <begin position="39"/>
        <end position="65"/>
    </location>
</feature>
<sequence length="70" mass="7373">MKSSVSSGKTKARRPVRDTDIIDIGPAPRRSSPLHFGQMVGLFAISTGSLIVGVPALILVLLVLYQVLAG</sequence>
<keyword evidence="2" id="KW-0812">Transmembrane</keyword>
<evidence type="ECO:0000256" key="2">
    <source>
        <dbReference type="SAM" id="Phobius"/>
    </source>
</evidence>
<dbReference type="Proteomes" id="UP001144050">
    <property type="component" value="Unassembled WGS sequence"/>
</dbReference>
<reference evidence="3" key="1">
    <citation type="submission" date="2021-09" db="EMBL/GenBank/DDBJ databases">
        <title>Genomic analysis of Ralstonia spp.</title>
        <authorList>
            <person name="Aburjaile F."/>
            <person name="Ariute J.C."/>
            <person name="Pais A.K.L."/>
            <person name="Albuquerque G.M.R."/>
            <person name="Silva A.M.F."/>
            <person name="Brenig B."/>
            <person name="Azevedo V."/>
            <person name="Matiuzzi M."/>
            <person name="Ramos R."/>
            <person name="Goes-Neto A."/>
            <person name="Soares S."/>
            <person name="Iseppon A.M.B."/>
            <person name="Souza E."/>
            <person name="Gama M."/>
        </authorList>
    </citation>
    <scope>NUCLEOTIDE SEQUENCE</scope>
    <source>
        <strain evidence="3">CCRMRs91</strain>
    </source>
</reference>
<gene>
    <name evidence="3" type="ORF">LBW59_03405</name>
</gene>
<name>A0AAW5ZKM4_RALSL</name>
<dbReference type="EMBL" id="JAIVFG010000003">
    <property type="protein sequence ID" value="MDB0569820.1"/>
    <property type="molecule type" value="Genomic_DNA"/>
</dbReference>
<evidence type="ECO:0000256" key="1">
    <source>
        <dbReference type="SAM" id="MobiDB-lite"/>
    </source>
</evidence>
<organism evidence="3 4">
    <name type="scientific">Ralstonia solanacearum</name>
    <name type="common">Pseudomonas solanacearum</name>
    <dbReference type="NCBI Taxonomy" id="305"/>
    <lineage>
        <taxon>Bacteria</taxon>
        <taxon>Pseudomonadati</taxon>
        <taxon>Pseudomonadota</taxon>
        <taxon>Betaproteobacteria</taxon>
        <taxon>Burkholderiales</taxon>
        <taxon>Burkholderiaceae</taxon>
        <taxon>Ralstonia</taxon>
        <taxon>Ralstonia solanacearum species complex</taxon>
    </lineage>
</organism>
<evidence type="ECO:0000313" key="3">
    <source>
        <dbReference type="EMBL" id="MDB0569820.1"/>
    </source>
</evidence>
<keyword evidence="2" id="KW-0472">Membrane</keyword>
<evidence type="ECO:0008006" key="5">
    <source>
        <dbReference type="Google" id="ProtNLM"/>
    </source>
</evidence>
<dbReference type="RefSeq" id="WP_271656178.1">
    <property type="nucleotide sequence ID" value="NZ_JAIVFG010000003.1"/>
</dbReference>